<comment type="caution">
    <text evidence="3">The sequence shown here is derived from an EMBL/GenBank/DDBJ whole genome shotgun (WGS) entry which is preliminary data.</text>
</comment>
<feature type="signal peptide" evidence="2">
    <location>
        <begin position="1"/>
        <end position="25"/>
    </location>
</feature>
<evidence type="ECO:0000313" key="4">
    <source>
        <dbReference type="Proteomes" id="UP000004095"/>
    </source>
</evidence>
<name>A1ZJP4_MICM2</name>
<keyword evidence="4" id="KW-1185">Reference proteome</keyword>
<feature type="region of interest" description="Disordered" evidence="1">
    <location>
        <begin position="40"/>
        <end position="64"/>
    </location>
</feature>
<reference evidence="3 4" key="1">
    <citation type="submission" date="2007-01" db="EMBL/GenBank/DDBJ databases">
        <authorList>
            <person name="Haygood M."/>
            <person name="Podell S."/>
            <person name="Anderson C."/>
            <person name="Hopkinson B."/>
            <person name="Roe K."/>
            <person name="Barbeau K."/>
            <person name="Gaasterland T."/>
            <person name="Ferriera S."/>
            <person name="Johnson J."/>
            <person name="Kravitz S."/>
            <person name="Beeson K."/>
            <person name="Sutton G."/>
            <person name="Rogers Y.-H."/>
            <person name="Friedman R."/>
            <person name="Frazier M."/>
            <person name="Venter J.C."/>
        </authorList>
    </citation>
    <scope>NUCLEOTIDE SEQUENCE [LARGE SCALE GENOMIC DNA]</scope>
    <source>
        <strain evidence="3 4">ATCC 23134</strain>
    </source>
</reference>
<dbReference type="eggNOG" id="ENOG50345Q1">
    <property type="taxonomic scope" value="Bacteria"/>
</dbReference>
<accession>A1ZJP4</accession>
<evidence type="ECO:0008006" key="5">
    <source>
        <dbReference type="Google" id="ProtNLM"/>
    </source>
</evidence>
<dbReference type="RefSeq" id="WP_002696339.1">
    <property type="nucleotide sequence ID" value="NZ_AAWS01000011.1"/>
</dbReference>
<gene>
    <name evidence="3" type="ORF">M23134_01403</name>
</gene>
<evidence type="ECO:0000256" key="2">
    <source>
        <dbReference type="SAM" id="SignalP"/>
    </source>
</evidence>
<dbReference type="AlphaFoldDB" id="A1ZJP4"/>
<dbReference type="OrthoDB" id="1064589at2"/>
<evidence type="ECO:0000313" key="3">
    <source>
        <dbReference type="EMBL" id="EAY29347.1"/>
    </source>
</evidence>
<sequence length="315" mass="34523">MTQLINYLKQPIANFLWLGLLCLWACGSADNTGTQQTDSIVEVDSGNNPDLVSSPSASSQKRSPGSIPLDFPLVNTTAKANEYVLAPMLQWVEDGFIKGKDQMVLIFYGRKMVAPGKVESKLKAIGKEVMMPNSMIIPVPVGEKVLKGEVVLTWEQNRGSSMRTAIVTDASNPASPKIQYLDTPYTPGVSDVQAQPNTFVALRKPWQPGVYLAVKEDFGYNYAQIIREADNKVLTIGFTGKVKVYNKNNCVPVPFKPQLKPGDKVHVVKIAAFIEGVVKKVLPEIGRVMVEIDFGGKPETVVAGYGKIIKDLKIR</sequence>
<protein>
    <recommendedName>
        <fullName evidence="5">Lipoprotein</fullName>
    </recommendedName>
</protein>
<keyword evidence="2" id="KW-0732">Signal</keyword>
<feature type="chain" id="PRO_5002641491" description="Lipoprotein" evidence="2">
    <location>
        <begin position="26"/>
        <end position="315"/>
    </location>
</feature>
<evidence type="ECO:0000256" key="1">
    <source>
        <dbReference type="SAM" id="MobiDB-lite"/>
    </source>
</evidence>
<feature type="compositionally biased region" description="Polar residues" evidence="1">
    <location>
        <begin position="40"/>
        <end position="51"/>
    </location>
</feature>
<feature type="compositionally biased region" description="Low complexity" evidence="1">
    <location>
        <begin position="53"/>
        <end position="64"/>
    </location>
</feature>
<proteinExistence type="predicted"/>
<organism evidence="3 4">
    <name type="scientific">Microscilla marina ATCC 23134</name>
    <dbReference type="NCBI Taxonomy" id="313606"/>
    <lineage>
        <taxon>Bacteria</taxon>
        <taxon>Pseudomonadati</taxon>
        <taxon>Bacteroidota</taxon>
        <taxon>Cytophagia</taxon>
        <taxon>Cytophagales</taxon>
        <taxon>Microscillaceae</taxon>
        <taxon>Microscilla</taxon>
    </lineage>
</organism>
<dbReference type="EMBL" id="AAWS01000011">
    <property type="protein sequence ID" value="EAY29347.1"/>
    <property type="molecule type" value="Genomic_DNA"/>
</dbReference>
<dbReference type="Proteomes" id="UP000004095">
    <property type="component" value="Unassembled WGS sequence"/>
</dbReference>